<evidence type="ECO:0000313" key="2">
    <source>
        <dbReference type="EMBL" id="GAB79348.1"/>
    </source>
</evidence>
<feature type="region of interest" description="Disordered" evidence="1">
    <location>
        <begin position="1"/>
        <end position="82"/>
    </location>
</feature>
<dbReference type="AlphaFoldDB" id="K6VAS1"/>
<accession>K6VAS1</accession>
<feature type="compositionally biased region" description="Basic and acidic residues" evidence="1">
    <location>
        <begin position="48"/>
        <end position="67"/>
    </location>
</feature>
<feature type="non-terminal residue" evidence="2">
    <location>
        <position position="125"/>
    </location>
</feature>
<protein>
    <submittedName>
        <fullName evidence="2">Uncharacterized protein</fullName>
    </submittedName>
</protein>
<comment type="caution">
    <text evidence="2">The sequence shown here is derived from an EMBL/GenBank/DDBJ whole genome shotgun (WGS) entry which is preliminary data.</text>
</comment>
<organism evidence="2 3">
    <name type="scientific">Austwickia chelonae NBRC 105200</name>
    <dbReference type="NCBI Taxonomy" id="1184607"/>
    <lineage>
        <taxon>Bacteria</taxon>
        <taxon>Bacillati</taxon>
        <taxon>Actinomycetota</taxon>
        <taxon>Actinomycetes</taxon>
        <taxon>Micrococcales</taxon>
        <taxon>Dermatophilaceae</taxon>
        <taxon>Austwickia</taxon>
    </lineage>
</organism>
<reference evidence="2 3" key="1">
    <citation type="submission" date="2012-08" db="EMBL/GenBank/DDBJ databases">
        <title>Whole genome shotgun sequence of Austwickia chelonae NBRC 105200.</title>
        <authorList>
            <person name="Yoshida I."/>
            <person name="Hosoyama A."/>
            <person name="Tsuchikane K."/>
            <person name="Katsumata H."/>
            <person name="Ando Y."/>
            <person name="Ohji S."/>
            <person name="Hamada M."/>
            <person name="Tamura T."/>
            <person name="Yamazoe A."/>
            <person name="Yamazaki S."/>
            <person name="Fujita N."/>
        </authorList>
    </citation>
    <scope>NUCLEOTIDE SEQUENCE [LARGE SCALE GENOMIC DNA]</scope>
    <source>
        <strain evidence="2 3">NBRC 105200</strain>
    </source>
</reference>
<sequence length="125" mass="13854">MPPPRSADSPSNRQGYDTTTASTYDDACPAAAPTGRPPTVSLPASAGKVDDVLRREEPRPTHLDDARQPAARPGLSPRRPVKKDEIMNVHLIHMTRHLPLHDRGSDRPRTRRAAEITLQVRRTAR</sequence>
<name>K6VAS1_9MICO</name>
<feature type="compositionally biased region" description="Low complexity" evidence="1">
    <location>
        <begin position="16"/>
        <end position="27"/>
    </location>
</feature>
<gene>
    <name evidence="2" type="ORF">AUCHE_24_00010</name>
</gene>
<dbReference type="Proteomes" id="UP000008495">
    <property type="component" value="Unassembled WGS sequence"/>
</dbReference>
<evidence type="ECO:0000313" key="3">
    <source>
        <dbReference type="Proteomes" id="UP000008495"/>
    </source>
</evidence>
<keyword evidence="3" id="KW-1185">Reference proteome</keyword>
<dbReference type="EMBL" id="BAGZ01000024">
    <property type="protein sequence ID" value="GAB79348.1"/>
    <property type="molecule type" value="Genomic_DNA"/>
</dbReference>
<evidence type="ECO:0000256" key="1">
    <source>
        <dbReference type="SAM" id="MobiDB-lite"/>
    </source>
</evidence>
<dbReference type="RefSeq" id="WP_006504106.1">
    <property type="nucleotide sequence ID" value="NZ_BAGZ01000024.1"/>
</dbReference>
<proteinExistence type="predicted"/>